<feature type="region of interest" description="Disordered" evidence="1">
    <location>
        <begin position="40"/>
        <end position="418"/>
    </location>
</feature>
<evidence type="ECO:0000313" key="3">
    <source>
        <dbReference type="Proteomes" id="UP000746503"/>
    </source>
</evidence>
<evidence type="ECO:0000256" key="1">
    <source>
        <dbReference type="SAM" id="MobiDB-lite"/>
    </source>
</evidence>
<feature type="compositionally biased region" description="Low complexity" evidence="1">
    <location>
        <begin position="78"/>
        <end position="94"/>
    </location>
</feature>
<keyword evidence="3" id="KW-1185">Reference proteome</keyword>
<dbReference type="RefSeq" id="WP_167932380.1">
    <property type="nucleotide sequence ID" value="NZ_JAAVJB010000027.1"/>
</dbReference>
<proteinExistence type="predicted"/>
<dbReference type="Proteomes" id="UP000746503">
    <property type="component" value="Unassembled WGS sequence"/>
</dbReference>
<reference evidence="2 3" key="1">
    <citation type="submission" date="2020-03" db="EMBL/GenBank/DDBJ databases">
        <title>Draft genome of Streptomyces sp. ventii, isolated from the Axial Seamount in the Pacific Ocean, and resequencing of the two type strains Streptomyces lonarensis strain NCL 716 and Streptomyces bohaiensis strain 11A07.</title>
        <authorList>
            <person name="Loughran R.M."/>
            <person name="Pfannmuller K.M."/>
            <person name="Wasson B.J."/>
            <person name="Deadmond M.C."/>
            <person name="Paddock B.E."/>
            <person name="Koyack M.J."/>
            <person name="Gallegos D.A."/>
            <person name="Mitchell E.A."/>
            <person name="Ushijima B."/>
            <person name="Saw J.H."/>
            <person name="Mcphail K.L."/>
            <person name="Videau P."/>
        </authorList>
    </citation>
    <scope>NUCLEOTIDE SEQUENCE [LARGE SCALE GENOMIC DNA]</scope>
    <source>
        <strain evidence="3">5675061</strain>
    </source>
</reference>
<protein>
    <recommendedName>
        <fullName evidence="4">Hydrogenase expression protein HypF</fullName>
    </recommendedName>
</protein>
<feature type="compositionally biased region" description="Acidic residues" evidence="1">
    <location>
        <begin position="346"/>
        <end position="365"/>
    </location>
</feature>
<evidence type="ECO:0008006" key="4">
    <source>
        <dbReference type="Google" id="ProtNLM"/>
    </source>
</evidence>
<gene>
    <name evidence="2" type="ORF">HCJ92_06000</name>
</gene>
<feature type="compositionally biased region" description="Pro residues" evidence="1">
    <location>
        <begin position="196"/>
        <end position="205"/>
    </location>
</feature>
<feature type="compositionally biased region" description="Basic and acidic residues" evidence="1">
    <location>
        <begin position="151"/>
        <end position="164"/>
    </location>
</feature>
<evidence type="ECO:0000313" key="2">
    <source>
        <dbReference type="EMBL" id="NJP65855.1"/>
    </source>
</evidence>
<organism evidence="2 3">
    <name type="scientific">Streptomyces spiramenti</name>
    <dbReference type="NCBI Taxonomy" id="2720606"/>
    <lineage>
        <taxon>Bacteria</taxon>
        <taxon>Bacillati</taxon>
        <taxon>Actinomycetota</taxon>
        <taxon>Actinomycetes</taxon>
        <taxon>Kitasatosporales</taxon>
        <taxon>Streptomycetaceae</taxon>
        <taxon>Streptomyces</taxon>
    </lineage>
</organism>
<feature type="compositionally biased region" description="Low complexity" evidence="1">
    <location>
        <begin position="278"/>
        <end position="330"/>
    </location>
</feature>
<feature type="compositionally biased region" description="Acidic residues" evidence="1">
    <location>
        <begin position="67"/>
        <end position="77"/>
    </location>
</feature>
<feature type="compositionally biased region" description="Basic and acidic residues" evidence="1">
    <location>
        <begin position="240"/>
        <end position="249"/>
    </location>
</feature>
<sequence>MRCDAPPASGWRRSGRGRRRERLRSVLVAAVPSALILGMGVVPGPAQADGLQPPYPFRAGPCVERTDEGDADGEDGSDGAAADGPPGEDAPSAGEGREPPADSPPPELDDGAPQDATAPVADDPAPGTGGPPAERGPGADADAEDTPAAPDDARRGAARPDDRGGPPPDATDTPPEGPGSAGPGVVEPAPGETSPPGAPEGPPPAGDAARPGSPPDPLGLGEGLRDLTDAIGRILFPGTTDRDADENRHGNGTGNGTGDGTEDRAAGADAAGTGGGAPPAAAPAQGEQTAGGPNGAAGDHAAGADAGRSGHGVAAEPGGEAGGSVADSATGGPGEEATGGGAAAEAPEEADQEEADTEDGPDPGEGEQPTPDPDPDADTDGIEGDPDDAAPEAAPEADDPFAPDAAGRVPYPCPEERDVPGIDEETVQVLPDAPWLLEASHMTLRGLEYHGVVNVRTSGGAVKQALKFTAAALDIGDLHQVVRGTGGLTYHVQAADGSTSTFREGTVTMYTERLEGNLFGLIPVVFDPRHEPLLDLREAYFTDVRVTQAGQFGGTLTVPGMRQYMTHRD</sequence>
<name>A0ABX1ANK5_9ACTN</name>
<dbReference type="EMBL" id="JAAVJB010000027">
    <property type="protein sequence ID" value="NJP65855.1"/>
    <property type="molecule type" value="Genomic_DNA"/>
</dbReference>
<feature type="compositionally biased region" description="Acidic residues" evidence="1">
    <location>
        <begin position="373"/>
        <end position="401"/>
    </location>
</feature>
<feature type="compositionally biased region" description="Low complexity" evidence="1">
    <location>
        <begin position="113"/>
        <end position="150"/>
    </location>
</feature>
<feature type="compositionally biased region" description="Gly residues" evidence="1">
    <location>
        <begin position="331"/>
        <end position="342"/>
    </location>
</feature>
<accession>A0ABX1ANK5</accession>
<feature type="region of interest" description="Disordered" evidence="1">
    <location>
        <begin position="1"/>
        <end position="20"/>
    </location>
</feature>
<comment type="caution">
    <text evidence="2">The sequence shown here is derived from an EMBL/GenBank/DDBJ whole genome shotgun (WGS) entry which is preliminary data.</text>
</comment>